<organism evidence="2 3">
    <name type="scientific">Streptomyces qinglanensis</name>
    <dbReference type="NCBI Taxonomy" id="943816"/>
    <lineage>
        <taxon>Bacteria</taxon>
        <taxon>Bacillati</taxon>
        <taxon>Actinomycetota</taxon>
        <taxon>Actinomycetes</taxon>
        <taxon>Kitasatosporales</taxon>
        <taxon>Streptomycetaceae</taxon>
        <taxon>Streptomyces</taxon>
    </lineage>
</organism>
<evidence type="ECO:0000256" key="1">
    <source>
        <dbReference type="SAM" id="Phobius"/>
    </source>
</evidence>
<dbReference type="AlphaFoldDB" id="A0A1E7K6U1"/>
<keyword evidence="1" id="KW-0472">Membrane</keyword>
<dbReference type="PATRIC" id="fig|943816.4.peg.3423"/>
<dbReference type="EMBL" id="LJGV01000022">
    <property type="protein sequence ID" value="OEU99647.1"/>
    <property type="molecule type" value="Genomic_DNA"/>
</dbReference>
<evidence type="ECO:0008006" key="4">
    <source>
        <dbReference type="Google" id="ProtNLM"/>
    </source>
</evidence>
<reference evidence="2 3" key="1">
    <citation type="journal article" date="2016" name="Front. Microbiol.">
        <title>Comparative Genomics Analysis of Streptomyces Species Reveals Their Adaptation to the Marine Environment and Their Diversity at the Genomic Level.</title>
        <authorList>
            <person name="Tian X."/>
            <person name="Zhang Z."/>
            <person name="Yang T."/>
            <person name="Chen M."/>
            <person name="Li J."/>
            <person name="Chen F."/>
            <person name="Yang J."/>
            <person name="Li W."/>
            <person name="Zhang B."/>
            <person name="Zhang Z."/>
            <person name="Wu J."/>
            <person name="Zhang C."/>
            <person name="Long L."/>
            <person name="Xiao J."/>
        </authorList>
    </citation>
    <scope>NUCLEOTIDE SEQUENCE [LARGE SCALE GENOMIC DNA]</scope>
    <source>
        <strain evidence="2 3">SCSIO M10379</strain>
    </source>
</reference>
<feature type="transmembrane region" description="Helical" evidence="1">
    <location>
        <begin position="12"/>
        <end position="32"/>
    </location>
</feature>
<protein>
    <recommendedName>
        <fullName evidence="4">DUF3592 domain-containing protein</fullName>
    </recommendedName>
</protein>
<dbReference type="Proteomes" id="UP000175829">
    <property type="component" value="Unassembled WGS sequence"/>
</dbReference>
<feature type="transmembrane region" description="Helical" evidence="1">
    <location>
        <begin position="108"/>
        <end position="135"/>
    </location>
</feature>
<sequence>MASAYLAASGSAYFLPHTLVLLGGSGVLAFMAQRAFAVRVRGVRVTGVCVRHTFAKDGVAVIVRYEAASGEKFTCLSQPAAVACARIGEPVDVVYDPRRPKNAEVPPIGYGMAYILSTLALLLGVPGLGLLYWIVGG</sequence>
<evidence type="ECO:0000313" key="2">
    <source>
        <dbReference type="EMBL" id="OEU99647.1"/>
    </source>
</evidence>
<accession>A0A1E7K6U1</accession>
<keyword evidence="1" id="KW-0812">Transmembrane</keyword>
<gene>
    <name evidence="2" type="ORF">AN217_19565</name>
</gene>
<evidence type="ECO:0000313" key="3">
    <source>
        <dbReference type="Proteomes" id="UP000175829"/>
    </source>
</evidence>
<keyword evidence="1" id="KW-1133">Transmembrane helix</keyword>
<proteinExistence type="predicted"/>
<name>A0A1E7K6U1_9ACTN</name>
<comment type="caution">
    <text evidence="2">The sequence shown here is derived from an EMBL/GenBank/DDBJ whole genome shotgun (WGS) entry which is preliminary data.</text>
</comment>
<dbReference type="RefSeq" id="WP_069992440.1">
    <property type="nucleotide sequence ID" value="NZ_LJGV01000022.1"/>
</dbReference>